<dbReference type="PANTHER" id="PTHR13124:SF12">
    <property type="entry name" value="LARGE RIBOSOMAL SUBUNIT PROTEIN ML46"/>
    <property type="match status" value="1"/>
</dbReference>
<dbReference type="EMBL" id="QEAP01000005">
    <property type="protein sequence ID" value="TPX78333.1"/>
    <property type="molecule type" value="Genomic_DNA"/>
</dbReference>
<sequence length="227" mass="25301">MKLLVQVLVQRNPVTLKPLSAFDKAYLQYRDALLLKTPGVTKPFLADNFFKRGSLLQTKWLALHADIPHSSPSSPSPSSSSADDELAGVMQTIEATDAVMAERNSDLKSLDRRLSDPVFLTIKSKNLNAWSLPGLMAPLPESELLHEAAKRGLEETCGQNMELWNVGQVPIGHISNEKEKTFIMKQLILSGQVELNTKIASDHAWLTKEEMSTHFDKGYFESIKDLI</sequence>
<evidence type="ECO:0008006" key="3">
    <source>
        <dbReference type="Google" id="ProtNLM"/>
    </source>
</evidence>
<gene>
    <name evidence="1" type="ORF">CcCBS67573_g00395</name>
</gene>
<proteinExistence type="predicted"/>
<dbReference type="GO" id="GO:0003735">
    <property type="term" value="F:structural constituent of ribosome"/>
    <property type="evidence" value="ECO:0007669"/>
    <property type="project" value="InterPro"/>
</dbReference>
<dbReference type="AlphaFoldDB" id="A0A507FPY7"/>
<dbReference type="Proteomes" id="UP000320333">
    <property type="component" value="Unassembled WGS sequence"/>
</dbReference>
<accession>A0A507FPY7</accession>
<organism evidence="1 2">
    <name type="scientific">Chytriomyces confervae</name>
    <dbReference type="NCBI Taxonomy" id="246404"/>
    <lineage>
        <taxon>Eukaryota</taxon>
        <taxon>Fungi</taxon>
        <taxon>Fungi incertae sedis</taxon>
        <taxon>Chytridiomycota</taxon>
        <taxon>Chytridiomycota incertae sedis</taxon>
        <taxon>Chytridiomycetes</taxon>
        <taxon>Chytridiales</taxon>
        <taxon>Chytriomycetaceae</taxon>
        <taxon>Chytriomyces</taxon>
    </lineage>
</organism>
<keyword evidence="2" id="KW-1185">Reference proteome</keyword>
<dbReference type="PANTHER" id="PTHR13124">
    <property type="entry name" value="39S RIBOSOMAL PROTEIN L46, MITOCHONDRIAL PRECURSOR-RELATED"/>
    <property type="match status" value="1"/>
</dbReference>
<dbReference type="CDD" id="cd04661">
    <property type="entry name" value="NUDIX_MRP_L46"/>
    <property type="match status" value="1"/>
</dbReference>
<dbReference type="Gene3D" id="3.90.79.10">
    <property type="entry name" value="Nucleoside Triphosphate Pyrophosphohydrolase"/>
    <property type="match status" value="1"/>
</dbReference>
<reference evidence="1 2" key="1">
    <citation type="journal article" date="2019" name="Sci. Rep.">
        <title>Comparative genomics of chytrid fungi reveal insights into the obligate biotrophic and pathogenic lifestyle of Synchytrium endobioticum.</title>
        <authorList>
            <person name="van de Vossenberg B.T.L.H."/>
            <person name="Warris S."/>
            <person name="Nguyen H.D.T."/>
            <person name="van Gent-Pelzer M.P.E."/>
            <person name="Joly D.L."/>
            <person name="van de Geest H.C."/>
            <person name="Bonants P.J.M."/>
            <person name="Smith D.S."/>
            <person name="Levesque C.A."/>
            <person name="van der Lee T.A.J."/>
        </authorList>
    </citation>
    <scope>NUCLEOTIDE SEQUENCE [LARGE SCALE GENOMIC DNA]</scope>
    <source>
        <strain evidence="1 2">CBS 675.73</strain>
    </source>
</reference>
<dbReference type="STRING" id="246404.A0A507FPY7"/>
<dbReference type="InterPro" id="IPR040008">
    <property type="entry name" value="Ribosomal_mL46"/>
</dbReference>
<dbReference type="OrthoDB" id="414075at2759"/>
<protein>
    <recommendedName>
        <fullName evidence="3">Ribosomal protein L46 N-terminal domain-containing protein</fullName>
    </recommendedName>
</protein>
<dbReference type="InterPro" id="IPR033650">
    <property type="entry name" value="Ribosomal_mL46_NUDIX"/>
</dbReference>
<dbReference type="GO" id="GO:0005762">
    <property type="term" value="C:mitochondrial large ribosomal subunit"/>
    <property type="evidence" value="ECO:0007669"/>
    <property type="project" value="TreeGrafter"/>
</dbReference>
<evidence type="ECO:0000313" key="1">
    <source>
        <dbReference type="EMBL" id="TPX78333.1"/>
    </source>
</evidence>
<comment type="caution">
    <text evidence="1">The sequence shown here is derived from an EMBL/GenBank/DDBJ whole genome shotgun (WGS) entry which is preliminary data.</text>
</comment>
<name>A0A507FPY7_9FUNG</name>
<evidence type="ECO:0000313" key="2">
    <source>
        <dbReference type="Proteomes" id="UP000320333"/>
    </source>
</evidence>